<keyword evidence="2" id="KW-0472">Membrane</keyword>
<feature type="transmembrane region" description="Helical" evidence="2">
    <location>
        <begin position="26"/>
        <end position="46"/>
    </location>
</feature>
<protein>
    <submittedName>
        <fullName evidence="3">Uncharacterized protein</fullName>
    </submittedName>
</protein>
<keyword evidence="4" id="KW-1185">Reference proteome</keyword>
<feature type="region of interest" description="Disordered" evidence="1">
    <location>
        <begin position="101"/>
        <end position="138"/>
    </location>
</feature>
<feature type="compositionally biased region" description="Low complexity" evidence="1">
    <location>
        <begin position="101"/>
        <end position="111"/>
    </location>
</feature>
<feature type="transmembrane region" description="Helical" evidence="2">
    <location>
        <begin position="58"/>
        <end position="81"/>
    </location>
</feature>
<name>A0A9W7E5F3_9STRA</name>
<reference evidence="4" key="1">
    <citation type="journal article" date="2023" name="Commun. Biol.">
        <title>Genome analysis of Parmales, the sister group of diatoms, reveals the evolutionary specialization of diatoms from phago-mixotrophs to photoautotrophs.</title>
        <authorList>
            <person name="Ban H."/>
            <person name="Sato S."/>
            <person name="Yoshikawa S."/>
            <person name="Yamada K."/>
            <person name="Nakamura Y."/>
            <person name="Ichinomiya M."/>
            <person name="Sato N."/>
            <person name="Blanc-Mathieu R."/>
            <person name="Endo H."/>
            <person name="Kuwata A."/>
            <person name="Ogata H."/>
        </authorList>
    </citation>
    <scope>NUCLEOTIDE SEQUENCE [LARGE SCALE GENOMIC DNA]</scope>
    <source>
        <strain evidence="4">NIES 3700</strain>
    </source>
</reference>
<keyword evidence="2" id="KW-1133">Transmembrane helix</keyword>
<dbReference type="OrthoDB" id="10062419at2759"/>
<dbReference type="AlphaFoldDB" id="A0A9W7E5F3"/>
<dbReference type="Proteomes" id="UP001165122">
    <property type="component" value="Unassembled WGS sequence"/>
</dbReference>
<organism evidence="3 4">
    <name type="scientific">Triparma laevis f. longispina</name>
    <dbReference type="NCBI Taxonomy" id="1714387"/>
    <lineage>
        <taxon>Eukaryota</taxon>
        <taxon>Sar</taxon>
        <taxon>Stramenopiles</taxon>
        <taxon>Ochrophyta</taxon>
        <taxon>Bolidophyceae</taxon>
        <taxon>Parmales</taxon>
        <taxon>Triparmaceae</taxon>
        <taxon>Triparma</taxon>
    </lineage>
</organism>
<proteinExistence type="predicted"/>
<evidence type="ECO:0000313" key="4">
    <source>
        <dbReference type="Proteomes" id="UP001165122"/>
    </source>
</evidence>
<evidence type="ECO:0000256" key="1">
    <source>
        <dbReference type="SAM" id="MobiDB-lite"/>
    </source>
</evidence>
<dbReference type="EMBL" id="BRXW01000560">
    <property type="protein sequence ID" value="GMH66348.1"/>
    <property type="molecule type" value="Genomic_DNA"/>
</dbReference>
<comment type="caution">
    <text evidence="3">The sequence shown here is derived from an EMBL/GenBank/DDBJ whole genome shotgun (WGS) entry which is preliminary data.</text>
</comment>
<gene>
    <name evidence="3" type="ORF">TrLO_g3249</name>
</gene>
<accession>A0A9W7E5F3</accession>
<evidence type="ECO:0000256" key="2">
    <source>
        <dbReference type="SAM" id="Phobius"/>
    </source>
</evidence>
<sequence length="198" mass="21924">MSLSLFFTVVLSKVLPYNESRDNWIAILSSALLIVVFLSASFMKHIQVLAEESQAHDLVGMDVLLIVAYRSVIVLFLWWLYHQKEEMPTSTATVAKNTLKGKSSAGGSSLADVEGIEDEDEEKGERKPKAKKTKKPEVKKSYLVRAETFKEEYKAKGGGGGGGGSLEMSDIKVAVDKKEKESSMYPIVIQSREGELYI</sequence>
<keyword evidence="2" id="KW-0812">Transmembrane</keyword>
<evidence type="ECO:0000313" key="3">
    <source>
        <dbReference type="EMBL" id="GMH66348.1"/>
    </source>
</evidence>